<comment type="caution">
    <text evidence="1">The sequence shown here is derived from an EMBL/GenBank/DDBJ whole genome shotgun (WGS) entry which is preliminary data.</text>
</comment>
<reference evidence="1" key="1">
    <citation type="journal article" date="2022" name="Int. J. Mol. Sci.">
        <title>Draft Genome of Tanacetum Coccineum: Genomic Comparison of Closely Related Tanacetum-Family Plants.</title>
        <authorList>
            <person name="Yamashiro T."/>
            <person name="Shiraishi A."/>
            <person name="Nakayama K."/>
            <person name="Satake H."/>
        </authorList>
    </citation>
    <scope>NUCLEOTIDE SEQUENCE</scope>
</reference>
<dbReference type="Proteomes" id="UP001151760">
    <property type="component" value="Unassembled WGS sequence"/>
</dbReference>
<name>A0ABQ5GB95_9ASTR</name>
<sequence length="316" mass="36720">MAPLPPREQRHPFLRYQGLEYTNADIADFEQRLERIYSQEIHWVQVVDFQRMPELMRDGEAKRHLSWRQFILALGLHTGEEMESLGFARDISTDGDFLGSPPSYTLIRDPVLRLYHQMMAHSVAGRIQALEKVTVTDLFYLKGLDVRSFVARLAEHFGLLTAEILGGLIVTTPELLIIDMAELVRLQICEQLDDTWAWVAMGPERHPDAVAGAPRFCTWTTTSLARMMDREGVTYTSYSETPREYTSNYRVIGESQQKARILELKWRYFEDYYSEDQYAVSIKEDTVYSCLHSPRPQKDKDQYAVSRETQYAVFKI</sequence>
<protein>
    <submittedName>
        <fullName evidence="1">Uncharacterized protein</fullName>
    </submittedName>
</protein>
<keyword evidence="2" id="KW-1185">Reference proteome</keyword>
<gene>
    <name evidence="1" type="ORF">Tco_1032046</name>
</gene>
<reference evidence="1" key="2">
    <citation type="submission" date="2022-01" db="EMBL/GenBank/DDBJ databases">
        <authorList>
            <person name="Yamashiro T."/>
            <person name="Shiraishi A."/>
            <person name="Satake H."/>
            <person name="Nakayama K."/>
        </authorList>
    </citation>
    <scope>NUCLEOTIDE SEQUENCE</scope>
</reference>
<evidence type="ECO:0000313" key="1">
    <source>
        <dbReference type="EMBL" id="GJT72760.1"/>
    </source>
</evidence>
<evidence type="ECO:0000313" key="2">
    <source>
        <dbReference type="Proteomes" id="UP001151760"/>
    </source>
</evidence>
<accession>A0ABQ5GB95</accession>
<dbReference type="EMBL" id="BQNB010018288">
    <property type="protein sequence ID" value="GJT72760.1"/>
    <property type="molecule type" value="Genomic_DNA"/>
</dbReference>
<organism evidence="1 2">
    <name type="scientific">Tanacetum coccineum</name>
    <dbReference type="NCBI Taxonomy" id="301880"/>
    <lineage>
        <taxon>Eukaryota</taxon>
        <taxon>Viridiplantae</taxon>
        <taxon>Streptophyta</taxon>
        <taxon>Embryophyta</taxon>
        <taxon>Tracheophyta</taxon>
        <taxon>Spermatophyta</taxon>
        <taxon>Magnoliopsida</taxon>
        <taxon>eudicotyledons</taxon>
        <taxon>Gunneridae</taxon>
        <taxon>Pentapetalae</taxon>
        <taxon>asterids</taxon>
        <taxon>campanulids</taxon>
        <taxon>Asterales</taxon>
        <taxon>Asteraceae</taxon>
        <taxon>Asteroideae</taxon>
        <taxon>Anthemideae</taxon>
        <taxon>Anthemidinae</taxon>
        <taxon>Tanacetum</taxon>
    </lineage>
</organism>
<proteinExistence type="predicted"/>